<protein>
    <submittedName>
        <fullName evidence="1">Uncharacterized protein</fullName>
    </submittedName>
</protein>
<sequence>MNWEAPMVNVLLRTDGHGSANLEDLYRWLRGERALSGRVTLIHDLPGEEDLGAGPGAIEVILGSGGIGVALVGPLTAWLQSRRSEVTIEVTVGDKSVKVQAKNIDEVTPLLTEALRIDDDRDS</sequence>
<dbReference type="RefSeq" id="WP_344666545.1">
    <property type="nucleotide sequence ID" value="NZ_BAAAQN010000017.1"/>
</dbReference>
<keyword evidence="2" id="KW-1185">Reference proteome</keyword>
<gene>
    <name evidence="1" type="ORF">GCM10009839_33730</name>
</gene>
<dbReference type="EMBL" id="BAAAQN010000017">
    <property type="protein sequence ID" value="GAA2031111.1"/>
    <property type="molecule type" value="Genomic_DNA"/>
</dbReference>
<dbReference type="Proteomes" id="UP001500751">
    <property type="component" value="Unassembled WGS sequence"/>
</dbReference>
<evidence type="ECO:0000313" key="1">
    <source>
        <dbReference type="EMBL" id="GAA2031111.1"/>
    </source>
</evidence>
<comment type="caution">
    <text evidence="1">The sequence shown here is derived from an EMBL/GenBank/DDBJ whole genome shotgun (WGS) entry which is preliminary data.</text>
</comment>
<evidence type="ECO:0000313" key="2">
    <source>
        <dbReference type="Proteomes" id="UP001500751"/>
    </source>
</evidence>
<proteinExistence type="predicted"/>
<dbReference type="InterPro" id="IPR045428">
    <property type="entry name" value="EACC1"/>
</dbReference>
<organism evidence="1 2">
    <name type="scientific">Catenulispora yoronensis</name>
    <dbReference type="NCBI Taxonomy" id="450799"/>
    <lineage>
        <taxon>Bacteria</taxon>
        <taxon>Bacillati</taxon>
        <taxon>Actinomycetota</taxon>
        <taxon>Actinomycetes</taxon>
        <taxon>Catenulisporales</taxon>
        <taxon>Catenulisporaceae</taxon>
        <taxon>Catenulispora</taxon>
    </lineage>
</organism>
<reference evidence="1 2" key="1">
    <citation type="journal article" date="2019" name="Int. J. Syst. Evol. Microbiol.">
        <title>The Global Catalogue of Microorganisms (GCM) 10K type strain sequencing project: providing services to taxonomists for standard genome sequencing and annotation.</title>
        <authorList>
            <consortium name="The Broad Institute Genomics Platform"/>
            <consortium name="The Broad Institute Genome Sequencing Center for Infectious Disease"/>
            <person name="Wu L."/>
            <person name="Ma J."/>
        </authorList>
    </citation>
    <scope>NUCLEOTIDE SEQUENCE [LARGE SCALE GENOMIC DNA]</scope>
    <source>
        <strain evidence="1 2">JCM 16014</strain>
    </source>
</reference>
<accession>A0ABN2U8R4</accession>
<name>A0ABN2U8R4_9ACTN</name>
<dbReference type="Pfam" id="PF19953">
    <property type="entry name" value="EACC1"/>
    <property type="match status" value="1"/>
</dbReference>